<feature type="region of interest" description="Disordered" evidence="2">
    <location>
        <begin position="162"/>
        <end position="186"/>
    </location>
</feature>
<evidence type="ECO:0000256" key="3">
    <source>
        <dbReference type="SAM" id="Phobius"/>
    </source>
</evidence>
<dbReference type="PANTHER" id="PTHR30404">
    <property type="entry name" value="N-ACETYLMURAMOYL-L-ALANINE AMIDASE"/>
    <property type="match status" value="1"/>
</dbReference>
<dbReference type="PANTHER" id="PTHR30404:SF0">
    <property type="entry name" value="N-ACETYLMURAMOYL-L-ALANINE AMIDASE AMIC"/>
    <property type="match status" value="1"/>
</dbReference>
<organism evidence="5 6">
    <name type="scientific">Jeotgalibacillus malaysiensis</name>
    <dbReference type="NCBI Taxonomy" id="1508404"/>
    <lineage>
        <taxon>Bacteria</taxon>
        <taxon>Bacillati</taxon>
        <taxon>Bacillota</taxon>
        <taxon>Bacilli</taxon>
        <taxon>Bacillales</taxon>
        <taxon>Caryophanaceae</taxon>
        <taxon>Jeotgalibacillus</taxon>
    </lineage>
</organism>
<keyword evidence="3" id="KW-0812">Transmembrane</keyword>
<feature type="region of interest" description="Disordered" evidence="2">
    <location>
        <begin position="353"/>
        <end position="375"/>
    </location>
</feature>
<dbReference type="GO" id="GO:0030288">
    <property type="term" value="C:outer membrane-bounded periplasmic space"/>
    <property type="evidence" value="ECO:0007669"/>
    <property type="project" value="TreeGrafter"/>
</dbReference>
<feature type="compositionally biased region" description="Gly residues" evidence="2">
    <location>
        <begin position="360"/>
        <end position="370"/>
    </location>
</feature>
<protein>
    <submittedName>
        <fullName evidence="5">N-acetylmuramoyl-L-alanine amidase</fullName>
        <ecNumber evidence="5">3.5.1.28</ecNumber>
    </submittedName>
</protein>
<dbReference type="HOGENOM" id="CLU_348771_0_0_9"/>
<evidence type="ECO:0000259" key="4">
    <source>
        <dbReference type="SMART" id="SM00646"/>
    </source>
</evidence>
<dbReference type="Gene3D" id="3.40.630.40">
    <property type="entry name" value="Zn-dependent exopeptidases"/>
    <property type="match status" value="1"/>
</dbReference>
<dbReference type="SMART" id="SM00646">
    <property type="entry name" value="Ami_3"/>
    <property type="match status" value="1"/>
</dbReference>
<evidence type="ECO:0000256" key="2">
    <source>
        <dbReference type="SAM" id="MobiDB-lite"/>
    </source>
</evidence>
<evidence type="ECO:0000313" key="5">
    <source>
        <dbReference type="EMBL" id="AJD92888.1"/>
    </source>
</evidence>
<keyword evidence="3" id="KW-0472">Membrane</keyword>
<accession>A0A0B5AWD2</accession>
<proteinExistence type="predicted"/>
<dbReference type="KEGG" id="jeo:JMA_35710"/>
<evidence type="ECO:0000256" key="1">
    <source>
        <dbReference type="ARBA" id="ARBA00022801"/>
    </source>
</evidence>
<evidence type="ECO:0000313" key="6">
    <source>
        <dbReference type="Proteomes" id="UP000031449"/>
    </source>
</evidence>
<dbReference type="InterPro" id="IPR050695">
    <property type="entry name" value="N-acetylmuramoyl_amidase_3"/>
</dbReference>
<dbReference type="CDD" id="cd02696">
    <property type="entry name" value="MurNAc-LAA"/>
    <property type="match status" value="1"/>
</dbReference>
<feature type="domain" description="MurNAc-LAA" evidence="4">
    <location>
        <begin position="445"/>
        <end position="553"/>
    </location>
</feature>
<dbReference type="GO" id="GO:0008745">
    <property type="term" value="F:N-acetylmuramoyl-L-alanine amidase activity"/>
    <property type="evidence" value="ECO:0007669"/>
    <property type="project" value="UniProtKB-EC"/>
</dbReference>
<name>A0A0B5AWD2_9BACL</name>
<dbReference type="Pfam" id="PF01520">
    <property type="entry name" value="Amidase_3"/>
    <property type="match status" value="1"/>
</dbReference>
<keyword evidence="1 5" id="KW-0378">Hydrolase</keyword>
<dbReference type="InterPro" id="IPR002508">
    <property type="entry name" value="MurNAc-LAA_cat"/>
</dbReference>
<reference evidence="5 6" key="1">
    <citation type="submission" date="2014-08" db="EMBL/GenBank/DDBJ databases">
        <title>Complete genome of a marine bacteria Jeotgalibacillus malaysiensis.</title>
        <authorList>
            <person name="Yaakop A.S."/>
            <person name="Chan K.-G."/>
            <person name="Goh K.M."/>
        </authorList>
    </citation>
    <scope>NUCLEOTIDE SEQUENCE [LARGE SCALE GENOMIC DNA]</scope>
    <source>
        <strain evidence="5 6">D5</strain>
    </source>
</reference>
<dbReference type="STRING" id="1508404.JMA_35710"/>
<dbReference type="BioCyc" id="JESP1508404:G14D9-12852-MONOMER"/>
<dbReference type="GO" id="GO:0009253">
    <property type="term" value="P:peptidoglycan catabolic process"/>
    <property type="evidence" value="ECO:0007669"/>
    <property type="project" value="InterPro"/>
</dbReference>
<dbReference type="OrthoDB" id="9806267at2"/>
<dbReference type="SUPFAM" id="SSF53187">
    <property type="entry name" value="Zn-dependent exopeptidases"/>
    <property type="match status" value="1"/>
</dbReference>
<dbReference type="EMBL" id="CP009416">
    <property type="protein sequence ID" value="AJD92888.1"/>
    <property type="molecule type" value="Genomic_DNA"/>
</dbReference>
<keyword evidence="6" id="KW-1185">Reference proteome</keyword>
<keyword evidence="3" id="KW-1133">Transmembrane helix</keyword>
<dbReference type="EC" id="3.5.1.28" evidence="5"/>
<sequence>MSVGNYLNLMPHMSSWRVYVIGRSPVAGNEVGSLAPTMFGGLSYRITGNPSTDLYTIQTESFGTVNIYAPRDNDSSITTIAQFDNQSNSTGSGDYLNLQPHMTSWRVYPIGASPVAGNEVGSLAPATFGGLSYRILDEPSGDLYTIETESFGRVNIFAPRDPDSTISNSPEFSNGGDRGSSETGSGEFLNLAPHMDSWRVYPFGVSPVSGNEVGNLAPSRYGGLSYEILGQPSPNLYTILTESFGRVNIYAPEDNDSSFTSSPLYLDSADGSAGATHGNYLNLMPHMTSWRVYPLGVPMVAGNEAGNLGPSLFGGLSYRILGSTGTDSYTISTESFGTVNIYAPRDDDSSITSTPVFGEVSGGTESGGGSTIINDDPIVSNPNGVKIILDAGHGGHDDGATGNGLIEKNVNLTITRELGRILALNGANVQFRRSYDTYNKLDEIVDMANSSGADLFISIHCNAIFSATVSGTECFTDNPSPAESQLSAAIAESISSRMGIYNRGAKQESFRVIKDTRMPAILVETGFLTNSGDAYLLRTQPEAFASAIASAIISNLGLVPSEPILTEEEKRKLVREERERIIENFREAYFPFREHVTVKDALPVLETGGDGDYEAQFTYGPFKGKFILSKHLKTTGFSNAKAIVKNGKIEGEIGANINNKITENIGDFGIGLNAASDKGFAVLMKVGDIQHSIGFDENGNPKFSITLNMPDIVIVEGVEANLLIQIELVFDPDVPQFLEFITVPQKEAFKEAVNNPKFQAVAGTAGVLALIVGGIWLVLAVPSAPIWAPPVFLMLLLTDEIKKIIDET</sequence>
<dbReference type="AlphaFoldDB" id="A0A0B5AWD2"/>
<feature type="transmembrane region" description="Helical" evidence="3">
    <location>
        <begin position="767"/>
        <end position="797"/>
    </location>
</feature>
<gene>
    <name evidence="5" type="ORF">JMA_35710</name>
</gene>
<dbReference type="Proteomes" id="UP000031449">
    <property type="component" value="Chromosome"/>
</dbReference>